<dbReference type="AlphaFoldDB" id="A0A0J9E6Q1"/>
<evidence type="ECO:0000313" key="1">
    <source>
        <dbReference type="EMBL" id="KMW58341.1"/>
    </source>
</evidence>
<protein>
    <submittedName>
        <fullName evidence="1">Capsular polysaccharide biosynthesis/export periplasmic protein WcbA</fullName>
    </submittedName>
</protein>
<dbReference type="CDD" id="cd16440">
    <property type="entry name" value="beta_Kdo_transferase_KpsC_1"/>
    <property type="match status" value="1"/>
</dbReference>
<dbReference type="Pfam" id="PF05159">
    <property type="entry name" value="Capsule_synth"/>
    <property type="match status" value="2"/>
</dbReference>
<dbReference type="CDD" id="cd16439">
    <property type="entry name" value="beta_Kdo_transferase_KpsC_2"/>
    <property type="match status" value="1"/>
</dbReference>
<organism evidence="1 2">
    <name type="scientific">Candidatus Rhodobacter oscarellae</name>
    <dbReference type="NCBI Taxonomy" id="1675527"/>
    <lineage>
        <taxon>Bacteria</taxon>
        <taxon>Pseudomonadati</taxon>
        <taxon>Pseudomonadota</taxon>
        <taxon>Alphaproteobacteria</taxon>
        <taxon>Rhodobacterales</taxon>
        <taxon>Rhodobacter group</taxon>
        <taxon>Rhodobacter</taxon>
    </lineage>
</organism>
<sequence>MNGAEQARAAGKEAPSRRLFVYNGGFLTQRRVRRILSLAGWDIRLGLPRAGDWVGVWGNSPTAHRGERIAARRAAPLLRIEDAFLRSVLPGRAGAPPLGLLLDQTGVHFDSSRPSDLETLLAEHPLDDTALLARARAAMDWIKRAHISKYNAFDTDAALPKAPYALVIDQTRGDASIAGSGADASRFREMLYWAQEENFGGRVVIKTHPETQSGHRAGHFGPEDASDLVTLCSDPVSPWALMEGATSVYTVSSGMGFEAILAGHKPRLFGQPFYAGWGLTDDRFPIDRRRRSLTRAQLFAAVMILYPTWYDPYRDALCELEDAIATLEAQTRAWRADRLGYDAAGMRLWKRAPLQKVFGREKRLRFTEAPKGDLPVLVWASKATPAVEALPAPVHRVEDGFLRSRGLGADLIPPLSLVTDDLGIYYDPTSESRLDQLIAEAAALPPEALHRAEALVAAILKGQLSKYNLERAAPEDLPKGHRILVPGQVEDDASILKGCGEIRTNAALLQATRAANPGAVILYKPHPDVEAGLREGAVDNAEDWADAVLHQADPVDLIETVDAVWTMTSLMGFEALLRGKPVTCLGAPFYSGWGLTEDRGPVPPWRQARPTLIALAHAALIAYPRYHDPVTDQPCPPEIAVRRLSLGEVPKPGRFNRGLAKLQGAFASYAWIWRRS</sequence>
<dbReference type="EMBL" id="LFTY01000002">
    <property type="protein sequence ID" value="KMW58341.1"/>
    <property type="molecule type" value="Genomic_DNA"/>
</dbReference>
<dbReference type="GO" id="GO:0000271">
    <property type="term" value="P:polysaccharide biosynthetic process"/>
    <property type="evidence" value="ECO:0007669"/>
    <property type="project" value="InterPro"/>
</dbReference>
<dbReference type="STRING" id="1675527.AIOL_003314"/>
<evidence type="ECO:0000313" key="2">
    <source>
        <dbReference type="Proteomes" id="UP000037178"/>
    </source>
</evidence>
<dbReference type="RefSeq" id="WP_049643957.1">
    <property type="nucleotide sequence ID" value="NZ_LFTY01000002.1"/>
</dbReference>
<accession>A0A0J9E6Q1</accession>
<dbReference type="Proteomes" id="UP000037178">
    <property type="component" value="Unassembled WGS sequence"/>
</dbReference>
<dbReference type="OrthoDB" id="543755at2"/>
<dbReference type="GO" id="GO:0015774">
    <property type="term" value="P:polysaccharide transport"/>
    <property type="evidence" value="ECO:0007669"/>
    <property type="project" value="InterPro"/>
</dbReference>
<reference evidence="1 2" key="1">
    <citation type="submission" date="2015-06" db="EMBL/GenBank/DDBJ databases">
        <title>Draft genome sequence of an Alphaproteobacteria species associated to the Mediterranean sponge Oscarella lobularis.</title>
        <authorList>
            <person name="Jourda C."/>
            <person name="Santini S."/>
            <person name="Claverie J.-M."/>
        </authorList>
    </citation>
    <scope>NUCLEOTIDE SEQUENCE [LARGE SCALE GENOMIC DNA]</scope>
    <source>
        <strain evidence="1">IGS</strain>
    </source>
</reference>
<gene>
    <name evidence="1" type="ORF">AIOL_003314</name>
</gene>
<dbReference type="PATRIC" id="fig|1675527.3.peg.3466"/>
<dbReference type="InterPro" id="IPR007833">
    <property type="entry name" value="Capsule_polysaccharide_synth"/>
</dbReference>
<name>A0A0J9E6Q1_9RHOB</name>
<proteinExistence type="predicted"/>
<keyword evidence="2" id="KW-1185">Reference proteome</keyword>
<comment type="caution">
    <text evidence="1">The sequence shown here is derived from an EMBL/GenBank/DDBJ whole genome shotgun (WGS) entry which is preliminary data.</text>
</comment>